<feature type="chain" id="PRO_5017701759" evidence="1">
    <location>
        <begin position="23"/>
        <end position="389"/>
    </location>
</feature>
<sequence>MRHFSCAFFTTCFLFIASISSGQQVMNYSFGEGLKFVAEDNSFAVKCNFRFQTLYQGRYFETGDWTESLMIRRSRLKFGGHAFRPNIKYKLELGLSNRDVGSGNIPESGPTANIVLDAVVKWQFAENWQLWVGQTKLPGNRERVFSSQELQFVDRSRVNSRYTLDRDIGIQLHGKHKIGRCAVIEEKLAISTGEGRNIIVNNPYNGRQYTARFEWLPFGSFANDGDYFGADLEREDNVKLSLGITADYNHNTVRSRGNLGSFVREGEEYVASNLNTLFIDALLKYRGFSASGEYAHRSTFDSKNPEFGYGQGIALAAGYLLPSDWELSGRFTEISPANVSSINQASEYLIGISKYVSGHSLKIQSDFSYTTRKLDRDFFMMRVQVEVAL</sequence>
<protein>
    <submittedName>
        <fullName evidence="2">Phosphate-selective porin O/P</fullName>
    </submittedName>
</protein>
<evidence type="ECO:0000313" key="2">
    <source>
        <dbReference type="EMBL" id="REE05856.1"/>
    </source>
</evidence>
<dbReference type="InterPro" id="IPR023614">
    <property type="entry name" value="Porin_dom_sf"/>
</dbReference>
<dbReference type="SUPFAM" id="SSF56935">
    <property type="entry name" value="Porins"/>
    <property type="match status" value="1"/>
</dbReference>
<dbReference type="Gene3D" id="2.40.160.10">
    <property type="entry name" value="Porin"/>
    <property type="match status" value="1"/>
</dbReference>
<organism evidence="2 3">
    <name type="scientific">Marinoscillum furvescens DSM 4134</name>
    <dbReference type="NCBI Taxonomy" id="1122208"/>
    <lineage>
        <taxon>Bacteria</taxon>
        <taxon>Pseudomonadati</taxon>
        <taxon>Bacteroidota</taxon>
        <taxon>Cytophagia</taxon>
        <taxon>Cytophagales</taxon>
        <taxon>Reichenbachiellaceae</taxon>
        <taxon>Marinoscillum</taxon>
    </lineage>
</organism>
<dbReference type="AlphaFoldDB" id="A0A3D9LJM2"/>
<evidence type="ECO:0000313" key="3">
    <source>
        <dbReference type="Proteomes" id="UP000256779"/>
    </source>
</evidence>
<evidence type="ECO:0000256" key="1">
    <source>
        <dbReference type="SAM" id="SignalP"/>
    </source>
</evidence>
<accession>A0A3D9LJM2</accession>
<dbReference type="EMBL" id="QREG01000001">
    <property type="protein sequence ID" value="REE05856.1"/>
    <property type="molecule type" value="Genomic_DNA"/>
</dbReference>
<dbReference type="InterPro" id="IPR010870">
    <property type="entry name" value="Porin_O/P"/>
</dbReference>
<gene>
    <name evidence="2" type="ORF">C7460_101375</name>
</gene>
<feature type="signal peptide" evidence="1">
    <location>
        <begin position="1"/>
        <end position="22"/>
    </location>
</feature>
<keyword evidence="1" id="KW-0732">Signal</keyword>
<dbReference type="Pfam" id="PF07396">
    <property type="entry name" value="Porin_O_P"/>
    <property type="match status" value="1"/>
</dbReference>
<reference evidence="2 3" key="1">
    <citation type="submission" date="2018-07" db="EMBL/GenBank/DDBJ databases">
        <title>Genomic Encyclopedia of Type Strains, Phase IV (KMG-IV): sequencing the most valuable type-strain genomes for metagenomic binning, comparative biology and taxonomic classification.</title>
        <authorList>
            <person name="Goeker M."/>
        </authorList>
    </citation>
    <scope>NUCLEOTIDE SEQUENCE [LARGE SCALE GENOMIC DNA]</scope>
    <source>
        <strain evidence="2 3">DSM 4134</strain>
    </source>
</reference>
<comment type="caution">
    <text evidence="2">The sequence shown here is derived from an EMBL/GenBank/DDBJ whole genome shotgun (WGS) entry which is preliminary data.</text>
</comment>
<name>A0A3D9LJM2_MARFU</name>
<dbReference type="Proteomes" id="UP000256779">
    <property type="component" value="Unassembled WGS sequence"/>
</dbReference>
<keyword evidence="3" id="KW-1185">Reference proteome</keyword>
<proteinExistence type="predicted"/>
<dbReference type="OrthoDB" id="5442696at2"/>